<keyword evidence="1" id="KW-0808">Transferase</keyword>
<keyword evidence="3" id="KW-1185">Reference proteome</keyword>
<dbReference type="GeneID" id="19168099"/>
<evidence type="ECO:0008006" key="4">
    <source>
        <dbReference type="Google" id="ProtNLM"/>
    </source>
</evidence>
<reference evidence="2 3" key="1">
    <citation type="submission" date="2013-03" db="EMBL/GenBank/DDBJ databases">
        <title>The Genome Sequence of Capronia epimyces CBS 606.96.</title>
        <authorList>
            <consortium name="The Broad Institute Genomics Platform"/>
            <person name="Cuomo C."/>
            <person name="de Hoog S."/>
            <person name="Gorbushina A."/>
            <person name="Walker B."/>
            <person name="Young S.K."/>
            <person name="Zeng Q."/>
            <person name="Gargeya S."/>
            <person name="Fitzgerald M."/>
            <person name="Haas B."/>
            <person name="Abouelleil A."/>
            <person name="Allen A.W."/>
            <person name="Alvarado L."/>
            <person name="Arachchi H.M."/>
            <person name="Berlin A.M."/>
            <person name="Chapman S.B."/>
            <person name="Gainer-Dewar J."/>
            <person name="Goldberg J."/>
            <person name="Griggs A."/>
            <person name="Gujja S."/>
            <person name="Hansen M."/>
            <person name="Howarth C."/>
            <person name="Imamovic A."/>
            <person name="Ireland A."/>
            <person name="Larimer J."/>
            <person name="McCowan C."/>
            <person name="Murphy C."/>
            <person name="Pearson M."/>
            <person name="Poon T.W."/>
            <person name="Priest M."/>
            <person name="Roberts A."/>
            <person name="Saif S."/>
            <person name="Shea T."/>
            <person name="Sisk P."/>
            <person name="Sykes S."/>
            <person name="Wortman J."/>
            <person name="Nusbaum C."/>
            <person name="Birren B."/>
        </authorList>
    </citation>
    <scope>NUCLEOTIDE SEQUENCE [LARGE SCALE GENOMIC DNA]</scope>
    <source>
        <strain evidence="2 3">CBS 606.96</strain>
    </source>
</reference>
<dbReference type="PANTHER" id="PTHR43861">
    <property type="entry name" value="TRANS-ACONITATE 2-METHYLTRANSFERASE-RELATED"/>
    <property type="match status" value="1"/>
</dbReference>
<dbReference type="EMBL" id="AMGY01000003">
    <property type="protein sequence ID" value="EXJ87020.1"/>
    <property type="molecule type" value="Genomic_DNA"/>
</dbReference>
<gene>
    <name evidence="2" type="ORF">A1O3_03977</name>
</gene>
<name>W9YBJ0_9EURO</name>
<evidence type="ECO:0000313" key="2">
    <source>
        <dbReference type="EMBL" id="EXJ87020.1"/>
    </source>
</evidence>
<organism evidence="2 3">
    <name type="scientific">Capronia epimyces CBS 606.96</name>
    <dbReference type="NCBI Taxonomy" id="1182542"/>
    <lineage>
        <taxon>Eukaryota</taxon>
        <taxon>Fungi</taxon>
        <taxon>Dikarya</taxon>
        <taxon>Ascomycota</taxon>
        <taxon>Pezizomycotina</taxon>
        <taxon>Eurotiomycetes</taxon>
        <taxon>Chaetothyriomycetidae</taxon>
        <taxon>Chaetothyriales</taxon>
        <taxon>Herpotrichiellaceae</taxon>
        <taxon>Capronia</taxon>
    </lineage>
</organism>
<dbReference type="AlphaFoldDB" id="W9YBJ0"/>
<evidence type="ECO:0000256" key="1">
    <source>
        <dbReference type="ARBA" id="ARBA00022679"/>
    </source>
</evidence>
<protein>
    <recommendedName>
        <fullName evidence="4">Methyltransferase domain-containing protein</fullName>
    </recommendedName>
</protein>
<dbReference type="OrthoDB" id="66144at2759"/>
<dbReference type="RefSeq" id="XP_007732299.1">
    <property type="nucleotide sequence ID" value="XM_007734109.1"/>
</dbReference>
<dbReference type="HOGENOM" id="CLU_037990_1_2_1"/>
<dbReference type="Gene3D" id="3.40.50.150">
    <property type="entry name" value="Vaccinia Virus protein VP39"/>
    <property type="match status" value="1"/>
</dbReference>
<sequence length="265" mass="28830">MTSAALPLQPTSGNDRFNAEAASWETNPFVHEASKEALKAIMTRFPALTNPPAPDKGLEVLEIGCGTGLLSCLIAPYAKRVVAVDAAPGMIEELEKKLQTAQTPQNILPVAVLLENPEDKHLPPVDESNPDGPRLKFDLIISHLTLHHVSNLRAVLTTMLGCLKHSGSVALTDFEDNGPEAKRFHEKAKMAGVQRPGINAQAIDTLMNEVGFVNVRVERAWSMDKVVEKYDGEFGDAPKGPRQPGQGEIKSFPFLVCTGQKKYCQ</sequence>
<dbReference type="STRING" id="1182542.W9YBJ0"/>
<dbReference type="Pfam" id="PF13489">
    <property type="entry name" value="Methyltransf_23"/>
    <property type="match status" value="1"/>
</dbReference>
<dbReference type="PANTHER" id="PTHR43861:SF3">
    <property type="entry name" value="PUTATIVE (AFU_ORTHOLOGUE AFUA_2G14390)-RELATED"/>
    <property type="match status" value="1"/>
</dbReference>
<comment type="caution">
    <text evidence="2">The sequence shown here is derived from an EMBL/GenBank/DDBJ whole genome shotgun (WGS) entry which is preliminary data.</text>
</comment>
<dbReference type="eggNOG" id="KOG1270">
    <property type="taxonomic scope" value="Eukaryota"/>
</dbReference>
<dbReference type="SUPFAM" id="SSF53335">
    <property type="entry name" value="S-adenosyl-L-methionine-dependent methyltransferases"/>
    <property type="match status" value="1"/>
</dbReference>
<dbReference type="CDD" id="cd02440">
    <property type="entry name" value="AdoMet_MTases"/>
    <property type="match status" value="1"/>
</dbReference>
<dbReference type="GO" id="GO:0016740">
    <property type="term" value="F:transferase activity"/>
    <property type="evidence" value="ECO:0007669"/>
    <property type="project" value="UniProtKB-KW"/>
</dbReference>
<proteinExistence type="predicted"/>
<dbReference type="Proteomes" id="UP000019478">
    <property type="component" value="Unassembled WGS sequence"/>
</dbReference>
<accession>W9YBJ0</accession>
<evidence type="ECO:0000313" key="3">
    <source>
        <dbReference type="Proteomes" id="UP000019478"/>
    </source>
</evidence>
<dbReference type="InterPro" id="IPR029063">
    <property type="entry name" value="SAM-dependent_MTases_sf"/>
</dbReference>